<name>W1P605_AMBTC</name>
<evidence type="ECO:0000313" key="2">
    <source>
        <dbReference type="Proteomes" id="UP000017836"/>
    </source>
</evidence>
<dbReference type="AlphaFoldDB" id="W1P605"/>
<proteinExistence type="predicted"/>
<protein>
    <submittedName>
        <fullName evidence="1">Uncharacterized protein</fullName>
    </submittedName>
</protein>
<sequence>MICDLKIYADGSRGPRKISGHLIFTLPQGLLVLTIHGKRNRGLRGEWMLGVLVSINRLYFLALALAQPWYLQSWLEPHPALPKPKRPWFCQGKAGPITLKANKRKTIREKGWDGPNWATPIADLAKACPNLVLEPWRAWHRSKP</sequence>
<organism evidence="1 2">
    <name type="scientific">Amborella trichopoda</name>
    <dbReference type="NCBI Taxonomy" id="13333"/>
    <lineage>
        <taxon>Eukaryota</taxon>
        <taxon>Viridiplantae</taxon>
        <taxon>Streptophyta</taxon>
        <taxon>Embryophyta</taxon>
        <taxon>Tracheophyta</taxon>
        <taxon>Spermatophyta</taxon>
        <taxon>Magnoliopsida</taxon>
        <taxon>Amborellales</taxon>
        <taxon>Amborellaceae</taxon>
        <taxon>Amborella</taxon>
    </lineage>
</organism>
<dbReference type="Proteomes" id="UP000017836">
    <property type="component" value="Unassembled WGS sequence"/>
</dbReference>
<dbReference type="HOGENOM" id="CLU_150264_0_0_1"/>
<dbReference type="Gramene" id="ERN03114">
    <property type="protein sequence ID" value="ERN03114"/>
    <property type="gene ID" value="AMTR_s00003p00068040"/>
</dbReference>
<reference evidence="2" key="1">
    <citation type="journal article" date="2013" name="Science">
        <title>The Amborella genome and the evolution of flowering plants.</title>
        <authorList>
            <consortium name="Amborella Genome Project"/>
        </authorList>
    </citation>
    <scope>NUCLEOTIDE SEQUENCE [LARGE SCALE GENOMIC DNA]</scope>
</reference>
<keyword evidence="2" id="KW-1185">Reference proteome</keyword>
<accession>W1P605</accession>
<evidence type="ECO:0000313" key="1">
    <source>
        <dbReference type="EMBL" id="ERN03114.1"/>
    </source>
</evidence>
<gene>
    <name evidence="1" type="ORF">AMTR_s00003p00068040</name>
</gene>
<dbReference type="EMBL" id="KI394358">
    <property type="protein sequence ID" value="ERN03114.1"/>
    <property type="molecule type" value="Genomic_DNA"/>
</dbReference>